<organism evidence="1 2">
    <name type="scientific">Pseudomonas simiae</name>
    <dbReference type="NCBI Taxonomy" id="321846"/>
    <lineage>
        <taxon>Bacteria</taxon>
        <taxon>Pseudomonadati</taxon>
        <taxon>Pseudomonadota</taxon>
        <taxon>Gammaproteobacteria</taxon>
        <taxon>Pseudomonadales</taxon>
        <taxon>Pseudomonadaceae</taxon>
        <taxon>Pseudomonas</taxon>
    </lineage>
</organism>
<dbReference type="InterPro" id="IPR053842">
    <property type="entry name" value="NikA-like"/>
</dbReference>
<evidence type="ECO:0008006" key="3">
    <source>
        <dbReference type="Google" id="ProtNLM"/>
    </source>
</evidence>
<proteinExistence type="predicted"/>
<sequence>MNNNNKKGRPTLDASKHRDKPLIIRLSEKERAIIKAKCEEAGYQAAGAFVRDVLVSSKVTGKVRIPLSHIQLSVELQRIAGLISKGQDIEVVVQKLVDINNRLLGIGEL</sequence>
<name>A0A1N7TXB2_9PSED</name>
<dbReference type="Proteomes" id="UP000027308">
    <property type="component" value="Chromosome"/>
</dbReference>
<dbReference type="EMBL" id="CP007637">
    <property type="protein sequence ID" value="AIB35505.1"/>
    <property type="molecule type" value="Genomic_DNA"/>
</dbReference>
<accession>A0A1N7TXB2</accession>
<evidence type="ECO:0000313" key="1">
    <source>
        <dbReference type="EMBL" id="AIB35505.1"/>
    </source>
</evidence>
<reference evidence="1 2" key="1">
    <citation type="submission" date="2014-05" db="EMBL/GenBank/DDBJ databases">
        <title>Pseudomonas simiae WCS417.</title>
        <authorList>
            <person name="Berendsen R.L."/>
        </authorList>
    </citation>
    <scope>NUCLEOTIDE SEQUENCE [LARGE SCALE GENOMIC DNA]</scope>
    <source>
        <strain evidence="1 2">WCS417</strain>
    </source>
</reference>
<dbReference type="RefSeq" id="WP_038452960.1">
    <property type="nucleotide sequence ID" value="NZ_CP007637.1"/>
</dbReference>
<dbReference type="AlphaFoldDB" id="A0A1N7TXB2"/>
<evidence type="ECO:0000313" key="2">
    <source>
        <dbReference type="Proteomes" id="UP000027308"/>
    </source>
</evidence>
<protein>
    <recommendedName>
        <fullName evidence="3">Mobilization protein</fullName>
    </recommendedName>
</protein>
<dbReference type="Pfam" id="PF21983">
    <property type="entry name" value="NikA-like"/>
    <property type="match status" value="1"/>
</dbReference>
<gene>
    <name evidence="1" type="ORF">PS417_07920</name>
</gene>
<dbReference type="OrthoDB" id="7006023at2"/>